<dbReference type="Gene3D" id="3.40.390.10">
    <property type="entry name" value="Collagenase (Catalytic Domain)"/>
    <property type="match status" value="1"/>
</dbReference>
<dbReference type="Proteomes" id="UP001247307">
    <property type="component" value="Unassembled WGS sequence"/>
</dbReference>
<evidence type="ECO:0000313" key="2">
    <source>
        <dbReference type="EMBL" id="MDR6891516.1"/>
    </source>
</evidence>
<proteinExistence type="predicted"/>
<evidence type="ECO:0000256" key="1">
    <source>
        <dbReference type="SAM" id="SignalP"/>
    </source>
</evidence>
<dbReference type="GO" id="GO:0008237">
    <property type="term" value="F:metallopeptidase activity"/>
    <property type="evidence" value="ECO:0007669"/>
    <property type="project" value="InterPro"/>
</dbReference>
<gene>
    <name evidence="2" type="ORF">J2S35_000456</name>
</gene>
<name>A0AAE4C4N0_9MICC</name>
<dbReference type="SUPFAM" id="SSF55486">
    <property type="entry name" value="Metalloproteases ('zincins'), catalytic domain"/>
    <property type="match status" value="1"/>
</dbReference>
<comment type="caution">
    <text evidence="2">The sequence shown here is derived from an EMBL/GenBank/DDBJ whole genome shotgun (WGS) entry which is preliminary data.</text>
</comment>
<evidence type="ECO:0008006" key="4">
    <source>
        <dbReference type="Google" id="ProtNLM"/>
    </source>
</evidence>
<accession>A0AAE4C4N0</accession>
<sequence>MFSRLARTVGAAVLALALATSPLPALASTTDTDGDGLLDVWETQGYDADGDGVIDVDFPAMGADPHRKDIFVEMDWMPGLLASDDELRTIVSTFANYPVQNPDGTTGITLHLDAGSARASEFNLGGGNEIEYNPLPRGIRDVVDLRRANSDPARSKVFHYMIWGDKYGTNSSSGVAWVNGREFVVTVGPTHWKQTSSAVRIGTFIHEFGHNLGLIHGGTDAVNFKPNYLSIMNYRYQLTGVPRADGSRHFGYSIRPQPTLDENALLETRGLGPSGRGWMMTLPINGRLTTVRADRPIDFNGDGVISPTPVSVSINGDAKLEQLRGGNDLWSIRFQVAAGAAGLERAPREVAENELTAETAARLGLLPSHG</sequence>
<evidence type="ECO:0000313" key="3">
    <source>
        <dbReference type="Proteomes" id="UP001247307"/>
    </source>
</evidence>
<protein>
    <recommendedName>
        <fullName evidence="4">M6 family metalloprotease domain-containing protein</fullName>
    </recommendedName>
</protein>
<dbReference type="InterPro" id="IPR024079">
    <property type="entry name" value="MetalloPept_cat_dom_sf"/>
</dbReference>
<keyword evidence="1" id="KW-0732">Signal</keyword>
<organism evidence="2 3">
    <name type="scientific">Falsarthrobacter nasiphocae</name>
    <dbReference type="NCBI Taxonomy" id="189863"/>
    <lineage>
        <taxon>Bacteria</taxon>
        <taxon>Bacillati</taxon>
        <taxon>Actinomycetota</taxon>
        <taxon>Actinomycetes</taxon>
        <taxon>Micrococcales</taxon>
        <taxon>Micrococcaceae</taxon>
        <taxon>Falsarthrobacter</taxon>
    </lineage>
</organism>
<reference evidence="2" key="1">
    <citation type="submission" date="2023-07" db="EMBL/GenBank/DDBJ databases">
        <title>Sequencing the genomes of 1000 actinobacteria strains.</title>
        <authorList>
            <person name="Klenk H.-P."/>
        </authorList>
    </citation>
    <scope>NUCLEOTIDE SEQUENCE</scope>
    <source>
        <strain evidence="2">DSM 13988</strain>
    </source>
</reference>
<dbReference type="EMBL" id="JAVDUI010000001">
    <property type="protein sequence ID" value="MDR6891516.1"/>
    <property type="molecule type" value="Genomic_DNA"/>
</dbReference>
<feature type="chain" id="PRO_5041990070" description="M6 family metalloprotease domain-containing protein" evidence="1">
    <location>
        <begin position="28"/>
        <end position="370"/>
    </location>
</feature>
<keyword evidence="3" id="KW-1185">Reference proteome</keyword>
<dbReference type="RefSeq" id="WP_309849389.1">
    <property type="nucleotide sequence ID" value="NZ_BAAAIU010000024.1"/>
</dbReference>
<dbReference type="AlphaFoldDB" id="A0AAE4C4N0"/>
<feature type="signal peptide" evidence="1">
    <location>
        <begin position="1"/>
        <end position="27"/>
    </location>
</feature>